<reference evidence="2" key="1">
    <citation type="submission" date="2021-12" db="EMBL/GenBank/DDBJ databases">
        <title>Black yeast isolated from Biological Soil Crust.</title>
        <authorList>
            <person name="Kurbessoian T."/>
        </authorList>
    </citation>
    <scope>NUCLEOTIDE SEQUENCE</scope>
    <source>
        <strain evidence="2">CCFEE 5208</strain>
    </source>
</reference>
<comment type="caution">
    <text evidence="2">The sequence shown here is derived from an EMBL/GenBank/DDBJ whole genome shotgun (WGS) entry which is preliminary data.</text>
</comment>
<gene>
    <name evidence="2" type="ORF">LTR82_003683</name>
</gene>
<sequence length="263" mass="28976">MTSQGQDFPNTDYANLLATARRMIAAIKAPKPRPGIEVDGPSVAELAVKLRRNMKKVMDSPLEEYEPSELGIIGPTRMTSAIRMYKQAQEIRAGRVDFEDEKTGSLAKDLIRALSPDHPFLDVDLYPAEDGAAAGMVFSPAAILQDEEYVRLTLYQDLALRRSTRITNRATYVDDDELFVSEDDEGEEGDGGKEDEKDEEDEADMASTDDGQGEGRHTPKDMDKDGERAESGAGEDRGADSGEEEKPQVMDWLKGVLDRSRGG</sequence>
<feature type="compositionally biased region" description="Acidic residues" evidence="1">
    <location>
        <begin position="177"/>
        <end position="189"/>
    </location>
</feature>
<organism evidence="2 3">
    <name type="scientific">Friedmanniomyces endolithicus</name>
    <dbReference type="NCBI Taxonomy" id="329885"/>
    <lineage>
        <taxon>Eukaryota</taxon>
        <taxon>Fungi</taxon>
        <taxon>Dikarya</taxon>
        <taxon>Ascomycota</taxon>
        <taxon>Pezizomycotina</taxon>
        <taxon>Dothideomycetes</taxon>
        <taxon>Dothideomycetidae</taxon>
        <taxon>Mycosphaerellales</taxon>
        <taxon>Teratosphaeriaceae</taxon>
        <taxon>Friedmanniomyces</taxon>
    </lineage>
</organism>
<proteinExistence type="predicted"/>
<evidence type="ECO:0000313" key="3">
    <source>
        <dbReference type="Proteomes" id="UP001168146"/>
    </source>
</evidence>
<name>A0AAN6JCY4_9PEZI</name>
<protein>
    <submittedName>
        <fullName evidence="2">Uncharacterized protein</fullName>
    </submittedName>
</protein>
<dbReference type="Proteomes" id="UP001168146">
    <property type="component" value="Unassembled WGS sequence"/>
</dbReference>
<dbReference type="EMBL" id="JASUXU010000007">
    <property type="protein sequence ID" value="KAK0325400.1"/>
    <property type="molecule type" value="Genomic_DNA"/>
</dbReference>
<accession>A0AAN6JCY4</accession>
<feature type="region of interest" description="Disordered" evidence="1">
    <location>
        <begin position="177"/>
        <end position="263"/>
    </location>
</feature>
<evidence type="ECO:0000313" key="2">
    <source>
        <dbReference type="EMBL" id="KAK0325400.1"/>
    </source>
</evidence>
<dbReference type="AlphaFoldDB" id="A0AAN6JCY4"/>
<feature type="compositionally biased region" description="Basic and acidic residues" evidence="1">
    <location>
        <begin position="213"/>
        <end position="248"/>
    </location>
</feature>
<evidence type="ECO:0000256" key="1">
    <source>
        <dbReference type="SAM" id="MobiDB-lite"/>
    </source>
</evidence>